<gene>
    <name evidence="1" type="ORF">SVUK_LOCUS6529</name>
</gene>
<evidence type="ECO:0000313" key="1">
    <source>
        <dbReference type="EMBL" id="VDM71531.1"/>
    </source>
</evidence>
<accession>A0A3P7IE86</accession>
<protein>
    <submittedName>
        <fullName evidence="1">Uncharacterized protein</fullName>
    </submittedName>
</protein>
<proteinExistence type="predicted"/>
<organism evidence="1 2">
    <name type="scientific">Strongylus vulgaris</name>
    <name type="common">Blood worm</name>
    <dbReference type="NCBI Taxonomy" id="40348"/>
    <lineage>
        <taxon>Eukaryota</taxon>
        <taxon>Metazoa</taxon>
        <taxon>Ecdysozoa</taxon>
        <taxon>Nematoda</taxon>
        <taxon>Chromadorea</taxon>
        <taxon>Rhabditida</taxon>
        <taxon>Rhabditina</taxon>
        <taxon>Rhabditomorpha</taxon>
        <taxon>Strongyloidea</taxon>
        <taxon>Strongylidae</taxon>
        <taxon>Strongylus</taxon>
    </lineage>
</organism>
<sequence>MLLRNVDSMAALYARQEGSLRFCRLSLDQMAKQSAAKPALSGVFGLLPAISVGLSAHYTVRDGGGGAAVVSVADGSHLPTITQSTVGIHYHRMVVLEPSALRDCGTIEKMQLGQNQEENEGIWL</sequence>
<reference evidence="1 2" key="1">
    <citation type="submission" date="2018-11" db="EMBL/GenBank/DDBJ databases">
        <authorList>
            <consortium name="Pathogen Informatics"/>
        </authorList>
    </citation>
    <scope>NUCLEOTIDE SEQUENCE [LARGE SCALE GENOMIC DNA]</scope>
</reference>
<dbReference type="AlphaFoldDB" id="A0A3P7IE86"/>
<keyword evidence="2" id="KW-1185">Reference proteome</keyword>
<name>A0A3P7IE86_STRVU</name>
<dbReference type="Proteomes" id="UP000270094">
    <property type="component" value="Unassembled WGS sequence"/>
</dbReference>
<dbReference type="EMBL" id="UYYB01020827">
    <property type="protein sequence ID" value="VDM71531.1"/>
    <property type="molecule type" value="Genomic_DNA"/>
</dbReference>
<evidence type="ECO:0000313" key="2">
    <source>
        <dbReference type="Proteomes" id="UP000270094"/>
    </source>
</evidence>